<comment type="caution">
    <text evidence="2">The sequence shown here is derived from an EMBL/GenBank/DDBJ whole genome shotgun (WGS) entry which is preliminary data.</text>
</comment>
<evidence type="ECO:0000256" key="1">
    <source>
        <dbReference type="SAM" id="MobiDB-lite"/>
    </source>
</evidence>
<feature type="region of interest" description="Disordered" evidence="1">
    <location>
        <begin position="1"/>
        <end position="70"/>
    </location>
</feature>
<organism evidence="2 3">
    <name type="scientific">Diaporthe eres</name>
    <name type="common">Phomopsis oblonga</name>
    <dbReference type="NCBI Taxonomy" id="83184"/>
    <lineage>
        <taxon>Eukaryota</taxon>
        <taxon>Fungi</taxon>
        <taxon>Dikarya</taxon>
        <taxon>Ascomycota</taxon>
        <taxon>Pezizomycotina</taxon>
        <taxon>Sordariomycetes</taxon>
        <taxon>Sordariomycetidae</taxon>
        <taxon>Diaporthales</taxon>
        <taxon>Diaporthaceae</taxon>
        <taxon>Diaporthe</taxon>
        <taxon>Diaporthe eres species complex</taxon>
    </lineage>
</organism>
<dbReference type="Gene3D" id="3.30.710.10">
    <property type="entry name" value="Potassium Channel Kv1.1, Chain A"/>
    <property type="match status" value="1"/>
</dbReference>
<evidence type="ECO:0000313" key="2">
    <source>
        <dbReference type="EMBL" id="KAK7727575.1"/>
    </source>
</evidence>
<sequence>MPGLPERQPLGSISTSAPRQGPRPLVPAPDPSPSSWVRHLEQNTGSRGEQVQRLYPGIKPPQGASPENDPYSHLETFRIRCGGSRHVATLHSDVVLHQSQWLRDQVARRSGPEVLVRTPRYIRWWQVAWMLEYMYTGRVPGFFILAGEEMPARYPGRQPRSITWGLLELWDAADFFGLEGLKKRAEAAFMEYLTRGIRRSISIHRGALTPETADSAVEPLARPENRLAYELNQAAWRTFGYRIWYYDIDYINRFITDDGYPYPGLIAQDENALLTWESTMFDKAGAPDNDDSVLDELAMFGRTPQSSFDFRPIMLNMCMHFAQLGLFELVWFTEFVSADWCPVGLRLALADRMSDPDARWPRDEYPIAPFSFERVNPWRLIASNARPVPPRNGQQDGMDFFLDW</sequence>
<dbReference type="Proteomes" id="UP001430848">
    <property type="component" value="Unassembled WGS sequence"/>
</dbReference>
<dbReference type="InterPro" id="IPR011333">
    <property type="entry name" value="SKP1/BTB/POZ_sf"/>
</dbReference>
<evidence type="ECO:0000313" key="3">
    <source>
        <dbReference type="Proteomes" id="UP001430848"/>
    </source>
</evidence>
<name>A0ABR1P6L0_DIAER</name>
<keyword evidence="3" id="KW-1185">Reference proteome</keyword>
<reference evidence="2 3" key="1">
    <citation type="submission" date="2024-02" db="EMBL/GenBank/DDBJ databases">
        <title>De novo assembly and annotation of 12 fungi associated with fruit tree decline syndrome in Ontario, Canada.</title>
        <authorList>
            <person name="Sulman M."/>
            <person name="Ellouze W."/>
            <person name="Ilyukhin E."/>
        </authorList>
    </citation>
    <scope>NUCLEOTIDE SEQUENCE [LARGE SCALE GENOMIC DNA]</scope>
    <source>
        <strain evidence="2 3">M169</strain>
    </source>
</reference>
<accession>A0ABR1P6L0</accession>
<gene>
    <name evidence="2" type="ORF">SLS63_007017</name>
</gene>
<evidence type="ECO:0008006" key="4">
    <source>
        <dbReference type="Google" id="ProtNLM"/>
    </source>
</evidence>
<protein>
    <recommendedName>
        <fullName evidence="4">BTB domain-containing protein</fullName>
    </recommendedName>
</protein>
<dbReference type="EMBL" id="JAKNSF020000037">
    <property type="protein sequence ID" value="KAK7727575.1"/>
    <property type="molecule type" value="Genomic_DNA"/>
</dbReference>
<proteinExistence type="predicted"/>